<dbReference type="EMBL" id="GU942957">
    <property type="protein sequence ID" value="ADD92906.1"/>
    <property type="molecule type" value="Genomic_DNA"/>
</dbReference>
<name>D6PB05_9ARCH</name>
<reference evidence="1" key="1">
    <citation type="journal article" date="2010" name="ISME J.">
        <title>Metagenome of the Mediterranean deep chlorophyll maximum studied by direct and fosmid library 454 pyrosequencing.</title>
        <authorList>
            <person name="Ghai R."/>
            <person name="Martin-Cuadrado A.B."/>
            <person name="Molto A.G."/>
            <person name="Heredia I.G."/>
            <person name="Cabrera R."/>
            <person name="Martin J."/>
            <person name="Verdu M."/>
            <person name="Deschamps P."/>
            <person name="Moreira D."/>
            <person name="Lopez-Garcia P."/>
            <person name="Mira A."/>
            <person name="Rodriguez-Valera F."/>
        </authorList>
    </citation>
    <scope>NUCLEOTIDE SEQUENCE</scope>
</reference>
<proteinExistence type="predicted"/>
<evidence type="ECO:0000313" key="1">
    <source>
        <dbReference type="EMBL" id="ADD92906.1"/>
    </source>
</evidence>
<protein>
    <submittedName>
        <fullName evidence="1">Uncharacterized protein</fullName>
    </submittedName>
</protein>
<accession>D6PB05</accession>
<sequence length="123" mass="13581">MKLKITIQLDEEETEQILSFVRGLLGGISLQTTSNKTESQAIEDSELSDNLEPAGEDLLAEHDCLEAVAFDVIEDEDGIYTVVTCEICGEDVSEEYEETYGDDDCDDDNFDAIRELFGGNGDD</sequence>
<dbReference type="AlphaFoldDB" id="D6PB05"/>
<organism evidence="1">
    <name type="scientific">uncultured archaeon MedDCM-OCT-S02-C115</name>
    <dbReference type="NCBI Taxonomy" id="743083"/>
    <lineage>
        <taxon>Archaea</taxon>
        <taxon>environmental samples</taxon>
    </lineage>
</organism>